<protein>
    <submittedName>
        <fullName evidence="1">Uncharacterized protein</fullName>
    </submittedName>
</protein>
<accession>A0AAV4X8H0</accession>
<gene>
    <name evidence="1" type="ORF">CEXT_673751</name>
</gene>
<keyword evidence="2" id="KW-1185">Reference proteome</keyword>
<comment type="caution">
    <text evidence="1">The sequence shown here is derived from an EMBL/GenBank/DDBJ whole genome shotgun (WGS) entry which is preliminary data.</text>
</comment>
<evidence type="ECO:0000313" key="2">
    <source>
        <dbReference type="Proteomes" id="UP001054945"/>
    </source>
</evidence>
<sequence length="91" mass="10880">MEMHLAALERREKEKNLHTDWMKAHSRLRSILQECAFWSVCANDVDTSTNEHTTDYQINSVNEDFYTTYGERKYTAEKNIERNDSAFRKCR</sequence>
<name>A0AAV4X8H0_CAEEX</name>
<evidence type="ECO:0000313" key="1">
    <source>
        <dbReference type="EMBL" id="GIY90879.1"/>
    </source>
</evidence>
<dbReference type="EMBL" id="BPLR01017357">
    <property type="protein sequence ID" value="GIY90879.1"/>
    <property type="molecule type" value="Genomic_DNA"/>
</dbReference>
<proteinExistence type="predicted"/>
<dbReference type="Proteomes" id="UP001054945">
    <property type="component" value="Unassembled WGS sequence"/>
</dbReference>
<organism evidence="1 2">
    <name type="scientific">Caerostris extrusa</name>
    <name type="common">Bark spider</name>
    <name type="synonym">Caerostris bankana</name>
    <dbReference type="NCBI Taxonomy" id="172846"/>
    <lineage>
        <taxon>Eukaryota</taxon>
        <taxon>Metazoa</taxon>
        <taxon>Ecdysozoa</taxon>
        <taxon>Arthropoda</taxon>
        <taxon>Chelicerata</taxon>
        <taxon>Arachnida</taxon>
        <taxon>Araneae</taxon>
        <taxon>Araneomorphae</taxon>
        <taxon>Entelegynae</taxon>
        <taxon>Araneoidea</taxon>
        <taxon>Araneidae</taxon>
        <taxon>Caerostris</taxon>
    </lineage>
</organism>
<dbReference type="AlphaFoldDB" id="A0AAV4X8H0"/>
<reference evidence="1 2" key="1">
    <citation type="submission" date="2021-06" db="EMBL/GenBank/DDBJ databases">
        <title>Caerostris extrusa draft genome.</title>
        <authorList>
            <person name="Kono N."/>
            <person name="Arakawa K."/>
        </authorList>
    </citation>
    <scope>NUCLEOTIDE SEQUENCE [LARGE SCALE GENOMIC DNA]</scope>
</reference>